<feature type="domain" description="Helicase C-terminal" evidence="5">
    <location>
        <begin position="271"/>
        <end position="427"/>
    </location>
</feature>
<keyword evidence="6" id="KW-0378">Hydrolase</keyword>
<dbReference type="InterPro" id="IPR027417">
    <property type="entry name" value="P-loop_NTPase"/>
</dbReference>
<gene>
    <name evidence="6" type="ORF">HMPREF3192_01257</name>
</gene>
<dbReference type="InterPro" id="IPR011545">
    <property type="entry name" value="DEAD/DEAH_box_helicase_dom"/>
</dbReference>
<accession>A0A133XQC9</accession>
<dbReference type="SMART" id="SM00490">
    <property type="entry name" value="HELICc"/>
    <property type="match status" value="1"/>
</dbReference>
<dbReference type="InterPro" id="IPR001650">
    <property type="entry name" value="Helicase_C-like"/>
</dbReference>
<keyword evidence="7" id="KW-1185">Reference proteome</keyword>
<evidence type="ECO:0000259" key="5">
    <source>
        <dbReference type="PROSITE" id="PS51194"/>
    </source>
</evidence>
<proteinExistence type="predicted"/>
<dbReference type="PROSITE" id="PS51194">
    <property type="entry name" value="HELICASE_CTER"/>
    <property type="match status" value="1"/>
</dbReference>
<dbReference type="GO" id="GO:0005524">
    <property type="term" value="F:ATP binding"/>
    <property type="evidence" value="ECO:0007669"/>
    <property type="project" value="UniProtKB-KW"/>
</dbReference>
<dbReference type="Gene3D" id="3.40.50.300">
    <property type="entry name" value="P-loop containing nucleotide triphosphate hydrolases"/>
    <property type="match status" value="2"/>
</dbReference>
<evidence type="ECO:0000256" key="2">
    <source>
        <dbReference type="ARBA" id="ARBA00022840"/>
    </source>
</evidence>
<dbReference type="PATRIC" id="fig|1393034.3.peg.1225"/>
<dbReference type="STRING" id="1393034.HMPREF3192_01257"/>
<dbReference type="RefSeq" id="WP_066306238.1">
    <property type="nucleotide sequence ID" value="NZ_KQ959516.1"/>
</dbReference>
<dbReference type="PROSITE" id="PS51192">
    <property type="entry name" value="HELICASE_ATP_BIND_1"/>
    <property type="match status" value="1"/>
</dbReference>
<evidence type="ECO:0000256" key="1">
    <source>
        <dbReference type="ARBA" id="ARBA00022741"/>
    </source>
</evidence>
<feature type="region of interest" description="Disordered" evidence="3">
    <location>
        <begin position="242"/>
        <end position="270"/>
    </location>
</feature>
<evidence type="ECO:0000259" key="4">
    <source>
        <dbReference type="PROSITE" id="PS51192"/>
    </source>
</evidence>
<dbReference type="GO" id="GO:0004386">
    <property type="term" value="F:helicase activity"/>
    <property type="evidence" value="ECO:0007669"/>
    <property type="project" value="UniProtKB-KW"/>
</dbReference>
<evidence type="ECO:0000256" key="3">
    <source>
        <dbReference type="SAM" id="MobiDB-lite"/>
    </source>
</evidence>
<keyword evidence="6" id="KW-0347">Helicase</keyword>
<comment type="caution">
    <text evidence="6">The sequence shown here is derived from an EMBL/GenBank/DDBJ whole genome shotgun (WGS) entry which is preliminary data.</text>
</comment>
<dbReference type="CDD" id="cd17922">
    <property type="entry name" value="DEXHc_LHR-like"/>
    <property type="match status" value="1"/>
</dbReference>
<organism evidence="6 7">
    <name type="scientific">Atopobium deltae</name>
    <dbReference type="NCBI Taxonomy" id="1393034"/>
    <lineage>
        <taxon>Bacteria</taxon>
        <taxon>Bacillati</taxon>
        <taxon>Actinomycetota</taxon>
        <taxon>Coriobacteriia</taxon>
        <taxon>Coriobacteriales</taxon>
        <taxon>Atopobiaceae</taxon>
        <taxon>Atopobium</taxon>
    </lineage>
</organism>
<dbReference type="GO" id="GO:0003677">
    <property type="term" value="F:DNA binding"/>
    <property type="evidence" value="ECO:0007669"/>
    <property type="project" value="TreeGrafter"/>
</dbReference>
<dbReference type="AlphaFoldDB" id="A0A133XQC9"/>
<dbReference type="EMBL" id="LSCR01000041">
    <property type="protein sequence ID" value="KXB33151.1"/>
    <property type="molecule type" value="Genomic_DNA"/>
</dbReference>
<keyword evidence="1" id="KW-0547">Nucleotide-binding</keyword>
<dbReference type="GO" id="GO:0016887">
    <property type="term" value="F:ATP hydrolysis activity"/>
    <property type="evidence" value="ECO:0007669"/>
    <property type="project" value="TreeGrafter"/>
</dbReference>
<evidence type="ECO:0000313" key="7">
    <source>
        <dbReference type="Proteomes" id="UP000070675"/>
    </source>
</evidence>
<name>A0A133XQC9_9ACTN</name>
<dbReference type="Pfam" id="PF00270">
    <property type="entry name" value="DEAD"/>
    <property type="match status" value="1"/>
</dbReference>
<dbReference type="SMART" id="SM00487">
    <property type="entry name" value="DEXDc"/>
    <property type="match status" value="1"/>
</dbReference>
<dbReference type="Pfam" id="PF00271">
    <property type="entry name" value="Helicase_C"/>
    <property type="match status" value="1"/>
</dbReference>
<feature type="domain" description="Helicase ATP-binding" evidence="4">
    <location>
        <begin position="33"/>
        <end position="212"/>
    </location>
</feature>
<dbReference type="Proteomes" id="UP000070675">
    <property type="component" value="Unassembled WGS sequence"/>
</dbReference>
<dbReference type="PANTHER" id="PTHR47962">
    <property type="entry name" value="ATP-DEPENDENT HELICASE LHR-RELATED-RELATED"/>
    <property type="match status" value="1"/>
</dbReference>
<reference evidence="7" key="1">
    <citation type="submission" date="2016-01" db="EMBL/GenBank/DDBJ databases">
        <authorList>
            <person name="Mitreva M."/>
            <person name="Pepin K.H."/>
            <person name="Mihindukulasuriya K.A."/>
            <person name="Fulton R."/>
            <person name="Fronick C."/>
            <person name="O'Laughlin M."/>
            <person name="Miner T."/>
            <person name="Herter B."/>
            <person name="Rosa B.A."/>
            <person name="Cordes M."/>
            <person name="Tomlinson C."/>
            <person name="Wollam A."/>
            <person name="Palsikar V.B."/>
            <person name="Mardis E.R."/>
            <person name="Wilson R.K."/>
        </authorList>
    </citation>
    <scope>NUCLEOTIDE SEQUENCE [LARGE SCALE GENOMIC DNA]</scope>
    <source>
        <strain evidence="7">DNF00019</strain>
    </source>
</reference>
<protein>
    <submittedName>
        <fullName evidence="6">DEAD/DEAH box helicase</fullName>
    </submittedName>
</protein>
<dbReference type="SUPFAM" id="SSF52540">
    <property type="entry name" value="P-loop containing nucleoside triphosphate hydrolases"/>
    <property type="match status" value="1"/>
</dbReference>
<dbReference type="InterPro" id="IPR052511">
    <property type="entry name" value="ATP-dep_Helicase"/>
</dbReference>
<dbReference type="PANTHER" id="PTHR47962:SF5">
    <property type="entry name" value="ATP-DEPENDENT HELICASE LHR-RELATED"/>
    <property type="match status" value="1"/>
</dbReference>
<dbReference type="InterPro" id="IPR014001">
    <property type="entry name" value="Helicase_ATP-bd"/>
</dbReference>
<evidence type="ECO:0000313" key="6">
    <source>
        <dbReference type="EMBL" id="KXB33151.1"/>
    </source>
</evidence>
<feature type="compositionally biased region" description="Polar residues" evidence="3">
    <location>
        <begin position="251"/>
        <end position="270"/>
    </location>
</feature>
<dbReference type="OrthoDB" id="9815222at2"/>
<sequence length="766" mass="85559">MNDIFDRYAPFIRDFIYDHEWRTLRGIQLAAADALFNTDDNVLLLSSTASGKTEAAFFPILTDLWENPSRSVGALYISPLKALINDQFYRLDDICKQADIAVWHWHGDVSTSHKAKLIKHPSGILQITPESLEALLLRRQAVVASLFCDLRYIVVDELHSFLSSDRGLQMLCLLERLGRAASVNPRRVALSATIGDPQAAADFIGAGTGRKTIIPRVEQSGQLWHIGVEHFYTTGLQADGIGSQAAAPQADGTSSQPAATGPQAGTSPLSSVDPSMRFIFEYSRNKKCLVFSNSREECEEVTTTLRSYCAALHEPDRFLIHHGNLSASFRQAAEDSMREQDNNLTTCATATLELGIDVGRLERAFQIDAPFTVSSFLQRMGRTGRRGMPCEMQFVIREDQPEPRTTLPELFPYKLLQAIALVQLYVEEHWVEPVREGRMPFSLLYHQTMATLASQGELSPVQLAQRVLTMHAFQNITTDDYATLLRHLISTDHIAQTEEGTLIVGQAGERSVNSFHFYAVFAENKEYKVFCENQELGTVVRPSPPGEKLAIAGHVWLIEEVDHKRQCVFVTQIKGKVSAYFGEVPGDIHTKVLERMRQVLCEKKQYPYLGSHAQARLATARHLASQTHIDRSYLISTGENSWVLFPWLGSYAFLALERIIKRKLPPQLGIKGVSAARPYFIQFRMKASAAEFFDALNACAANDLDLEELLYQHEVPVFEKYDGFVPAELIRKGFARGVLDVSGAIARIADFERSCAAQIPASVLTC</sequence>
<keyword evidence="2" id="KW-0067">ATP-binding</keyword>